<keyword evidence="2" id="KW-1185">Reference proteome</keyword>
<evidence type="ECO:0000313" key="1">
    <source>
        <dbReference type="EMBL" id="CAG9172514.1"/>
    </source>
</evidence>
<comment type="caution">
    <text evidence="1">The sequence shown here is derived from an EMBL/GenBank/DDBJ whole genome shotgun (WGS) entry which is preliminary data.</text>
</comment>
<evidence type="ECO:0008006" key="3">
    <source>
        <dbReference type="Google" id="ProtNLM"/>
    </source>
</evidence>
<sequence>MANPKSSSTGDRLGLALGKAAVLQGFERDRGGGLRRYRKEGLAMMFVIVAVRAAHSRSPFAAVGQTELWGTRMAPAGIPRCEMVLKVERIPDENQDAGIPAAMPGTPLIPQPFSGTENMSTSIVSALNAADPGSDPVSLLMLRKTLDLQAQSVASLVQTAAAAAPVASNPPHLGQNVDVKV</sequence>
<proteinExistence type="predicted"/>
<dbReference type="EMBL" id="CAJZAF010000011">
    <property type="protein sequence ID" value="CAG9172514.1"/>
    <property type="molecule type" value="Genomic_DNA"/>
</dbReference>
<name>A0ABM8WY80_9BURK</name>
<organism evidence="1 2">
    <name type="scientific">Cupriavidus pinatubonensis</name>
    <dbReference type="NCBI Taxonomy" id="248026"/>
    <lineage>
        <taxon>Bacteria</taxon>
        <taxon>Pseudomonadati</taxon>
        <taxon>Pseudomonadota</taxon>
        <taxon>Betaproteobacteria</taxon>
        <taxon>Burkholderiales</taxon>
        <taxon>Burkholderiaceae</taxon>
        <taxon>Cupriavidus</taxon>
    </lineage>
</organism>
<dbReference type="Pfam" id="PF14070">
    <property type="entry name" value="YjfB_motility"/>
    <property type="match status" value="1"/>
</dbReference>
<accession>A0ABM8WY80</accession>
<protein>
    <recommendedName>
        <fullName evidence="3">Motility protein</fullName>
    </recommendedName>
</protein>
<dbReference type="InterPro" id="IPR025906">
    <property type="entry name" value="YjfB_motility"/>
</dbReference>
<dbReference type="Proteomes" id="UP000701702">
    <property type="component" value="Unassembled WGS sequence"/>
</dbReference>
<gene>
    <name evidence="1" type="ORF">LMG23994_02424</name>
</gene>
<evidence type="ECO:0000313" key="2">
    <source>
        <dbReference type="Proteomes" id="UP000701702"/>
    </source>
</evidence>
<dbReference type="RefSeq" id="WP_224002324.1">
    <property type="nucleotide sequence ID" value="NZ_CAJZAF010000011.1"/>
</dbReference>
<reference evidence="1 2" key="1">
    <citation type="submission" date="2021-08" db="EMBL/GenBank/DDBJ databases">
        <authorList>
            <person name="Peeters C."/>
        </authorList>
    </citation>
    <scope>NUCLEOTIDE SEQUENCE [LARGE SCALE GENOMIC DNA]</scope>
    <source>
        <strain evidence="1 2">LMG 23994</strain>
    </source>
</reference>